<dbReference type="AlphaFoldDB" id="A0A9D5JSB8"/>
<dbReference type="InterPro" id="IPR053724">
    <property type="entry name" value="OMP_A26_sf"/>
</dbReference>
<dbReference type="GO" id="GO:0004190">
    <property type="term" value="F:aspartic-type endopeptidase activity"/>
    <property type="evidence" value="ECO:0007669"/>
    <property type="project" value="InterPro"/>
</dbReference>
<dbReference type="EMBL" id="WJJP01000061">
    <property type="protein sequence ID" value="MBD3323358.1"/>
    <property type="molecule type" value="Genomic_DNA"/>
</dbReference>
<accession>A0A9D5JSB8</accession>
<dbReference type="GO" id="GO:0006508">
    <property type="term" value="P:proteolysis"/>
    <property type="evidence" value="ECO:0007669"/>
    <property type="project" value="UniProtKB-KW"/>
</dbReference>
<name>A0A9D5JSB8_9BACT</name>
<dbReference type="InterPro" id="IPR000036">
    <property type="entry name" value="Peptidase_A26_omptin"/>
</dbReference>
<dbReference type="GO" id="GO:0009279">
    <property type="term" value="C:cell outer membrane"/>
    <property type="evidence" value="ECO:0007669"/>
    <property type="project" value="InterPro"/>
</dbReference>
<evidence type="ECO:0000313" key="1">
    <source>
        <dbReference type="EMBL" id="MBD3323358.1"/>
    </source>
</evidence>
<protein>
    <submittedName>
        <fullName evidence="1">Omptin family outer membrane protease</fullName>
    </submittedName>
</protein>
<evidence type="ECO:0000313" key="2">
    <source>
        <dbReference type="Proteomes" id="UP000649604"/>
    </source>
</evidence>
<sequence>MKEKLMHMIRLLRPVGISLLIIFCVFCVTPVAGWGMIASNASRLTLYEEDSGLHMLLGASVDVENGDMTYTIQGPEGGGWKSELAWDLENVVYLGVNASATFLKDFQTNVGFWKSVTEDSGLMKDSDWLFADYGDSRAVYSESDITVDAFHLDINFRYNLLRSETLLLGPMVGYSYRNWQWETGEGYQTSINPYQFYSGPLPPAGESPPSITYEQQLQIPYVGVALSLFPERFLLNSNVYALYSPLAYCEDEDDHVLRSKLNTGESDGTFFAVGGDIRWQYRNRWSFTGKVTYTTYDLEGDQDQYFYAGSNVGTRFTDIDLSIEGSQVYLGFVVGYSFL</sequence>
<comment type="caution">
    <text evidence="1">The sequence shown here is derived from an EMBL/GenBank/DDBJ whole genome shotgun (WGS) entry which is preliminary data.</text>
</comment>
<dbReference type="SUPFAM" id="SSF69917">
    <property type="entry name" value="OMPT-like"/>
    <property type="match status" value="1"/>
</dbReference>
<dbReference type="Proteomes" id="UP000649604">
    <property type="component" value="Unassembled WGS sequence"/>
</dbReference>
<keyword evidence="1" id="KW-0645">Protease</keyword>
<gene>
    <name evidence="1" type="ORF">GF339_02170</name>
</gene>
<dbReference type="InterPro" id="IPR020080">
    <property type="entry name" value="OM_adhesin/peptidase_omptin"/>
</dbReference>
<dbReference type="Gene3D" id="2.40.128.90">
    <property type="entry name" value="OMPT-like"/>
    <property type="match status" value="1"/>
</dbReference>
<keyword evidence="1" id="KW-0378">Hydrolase</keyword>
<dbReference type="Pfam" id="PF01278">
    <property type="entry name" value="Omptin"/>
    <property type="match status" value="1"/>
</dbReference>
<reference evidence="1" key="1">
    <citation type="submission" date="2019-11" db="EMBL/GenBank/DDBJ databases">
        <title>Microbial mats filling the niche in hypersaline microbial mats.</title>
        <authorList>
            <person name="Wong H.L."/>
            <person name="Macleod F.I."/>
            <person name="White R.A. III"/>
            <person name="Burns B.P."/>
        </authorList>
    </citation>
    <scope>NUCLEOTIDE SEQUENCE</scope>
    <source>
        <strain evidence="1">Rbin_158</strain>
    </source>
</reference>
<proteinExistence type="predicted"/>
<organism evidence="1 2">
    <name type="scientific">candidate division KSB3 bacterium</name>
    <dbReference type="NCBI Taxonomy" id="2044937"/>
    <lineage>
        <taxon>Bacteria</taxon>
        <taxon>candidate division KSB3</taxon>
    </lineage>
</organism>